<name>A0A844FPC0_9LACO</name>
<dbReference type="Gene3D" id="3.40.50.150">
    <property type="entry name" value="Vaccinia Virus protein VP39"/>
    <property type="match status" value="1"/>
</dbReference>
<comment type="caution">
    <text evidence="2">The sequence shown here is derived from an EMBL/GenBank/DDBJ whole genome shotgun (WGS) entry which is preliminary data.</text>
</comment>
<dbReference type="Proteomes" id="UP000452141">
    <property type="component" value="Unassembled WGS sequence"/>
</dbReference>
<dbReference type="PRINTS" id="PR00507">
    <property type="entry name" value="N12N6MTFRASE"/>
</dbReference>
<dbReference type="Pfam" id="PF02384">
    <property type="entry name" value="N6_Mtase"/>
    <property type="match status" value="1"/>
</dbReference>
<evidence type="ECO:0000313" key="3">
    <source>
        <dbReference type="Proteomes" id="UP000452141"/>
    </source>
</evidence>
<dbReference type="InterPro" id="IPR003356">
    <property type="entry name" value="DNA_methylase_A-5"/>
</dbReference>
<dbReference type="RefSeq" id="WP_154487108.1">
    <property type="nucleotide sequence ID" value="NZ_VUMW01000020.1"/>
</dbReference>
<keyword evidence="2" id="KW-0489">Methyltransferase</keyword>
<organism evidence="2 3">
    <name type="scientific">Lactobacillus equicursoris</name>
    <dbReference type="NCBI Taxonomy" id="420645"/>
    <lineage>
        <taxon>Bacteria</taxon>
        <taxon>Bacillati</taxon>
        <taxon>Bacillota</taxon>
        <taxon>Bacilli</taxon>
        <taxon>Lactobacillales</taxon>
        <taxon>Lactobacillaceae</taxon>
        <taxon>Lactobacillus</taxon>
    </lineage>
</organism>
<evidence type="ECO:0000313" key="2">
    <source>
        <dbReference type="EMBL" id="MST80228.1"/>
    </source>
</evidence>
<gene>
    <name evidence="2" type="ORF">FYJ61_07145</name>
</gene>
<keyword evidence="2" id="KW-0808">Transferase</keyword>
<dbReference type="GO" id="GO:0003677">
    <property type="term" value="F:DNA binding"/>
    <property type="evidence" value="ECO:0007669"/>
    <property type="project" value="InterPro"/>
</dbReference>
<dbReference type="AlphaFoldDB" id="A0A844FPC0"/>
<protein>
    <submittedName>
        <fullName evidence="2">N-6 DNA methylase</fullName>
    </submittedName>
</protein>
<evidence type="ECO:0000259" key="1">
    <source>
        <dbReference type="Pfam" id="PF02384"/>
    </source>
</evidence>
<dbReference type="SUPFAM" id="SSF53335">
    <property type="entry name" value="S-adenosyl-L-methionine-dependent methyltransferases"/>
    <property type="match status" value="1"/>
</dbReference>
<reference evidence="2 3" key="1">
    <citation type="submission" date="2019-08" db="EMBL/GenBank/DDBJ databases">
        <title>In-depth cultivation of the pig gut microbiome towards novel bacterial diversity and tailored functional studies.</title>
        <authorList>
            <person name="Wylensek D."/>
            <person name="Hitch T.C.A."/>
            <person name="Clavel T."/>
        </authorList>
    </citation>
    <scope>NUCLEOTIDE SEQUENCE [LARGE SCALE GENOMIC DNA]</scope>
    <source>
        <strain evidence="2 3">WCA-470BD-2E</strain>
    </source>
</reference>
<feature type="domain" description="DNA methylase adenine-specific" evidence="1">
    <location>
        <begin position="12"/>
        <end position="149"/>
    </location>
</feature>
<dbReference type="EMBL" id="VUMW01000020">
    <property type="protein sequence ID" value="MST80228.1"/>
    <property type="molecule type" value="Genomic_DNA"/>
</dbReference>
<sequence length="248" mass="28099">MADERLIKSDDRVKDIGEVFTPQRIVDLMLDQPEITAKVNDLKSTFLEPSAGEGVFLVEILKRKMKVALELSKNIAKFEDNCLLALSSLYGIELMEDNVEMLVMNMLQEFISSYLAGIASLDPKTKQNDKVIKSAKVIIRANMAQGDALTYKTSTDDPIIFSEWDTYQKNGRLFVQRKEQTFESIVAGEDSGNSIAAPQQEEMDLFSSYETDEEGDLEVKAVESIYHQYDAVRMTDVYKELVHVETEK</sequence>
<accession>A0A844FPC0</accession>
<dbReference type="GO" id="GO:0032259">
    <property type="term" value="P:methylation"/>
    <property type="evidence" value="ECO:0007669"/>
    <property type="project" value="UniProtKB-KW"/>
</dbReference>
<dbReference type="InterPro" id="IPR029063">
    <property type="entry name" value="SAM-dependent_MTases_sf"/>
</dbReference>
<dbReference type="GO" id="GO:0008170">
    <property type="term" value="F:N-methyltransferase activity"/>
    <property type="evidence" value="ECO:0007669"/>
    <property type="project" value="InterPro"/>
</dbReference>
<proteinExistence type="predicted"/>